<protein>
    <submittedName>
        <fullName evidence="1">Uncharacterized protein</fullName>
    </submittedName>
</protein>
<dbReference type="OrthoDB" id="5951715at2"/>
<dbReference type="EMBL" id="RXOL01000006">
    <property type="protein sequence ID" value="RVQ65803.1"/>
    <property type="molecule type" value="Genomic_DNA"/>
</dbReference>
<dbReference type="Proteomes" id="UP000283003">
    <property type="component" value="Unassembled WGS sequence"/>
</dbReference>
<reference evidence="1 2" key="1">
    <citation type="submission" date="2018-12" db="EMBL/GenBank/DDBJ databases">
        <title>Croceicoccus ponticola sp. nov., a lipolytic bacterium isolated from seawater.</title>
        <authorList>
            <person name="Yoon J.-H."/>
        </authorList>
    </citation>
    <scope>NUCLEOTIDE SEQUENCE [LARGE SCALE GENOMIC DNA]</scope>
    <source>
        <strain evidence="1 2">GM-16</strain>
    </source>
</reference>
<organism evidence="1 2">
    <name type="scientific">Croceicoccus ponticola</name>
    <dbReference type="NCBI Taxonomy" id="2217664"/>
    <lineage>
        <taxon>Bacteria</taxon>
        <taxon>Pseudomonadati</taxon>
        <taxon>Pseudomonadota</taxon>
        <taxon>Alphaproteobacteria</taxon>
        <taxon>Sphingomonadales</taxon>
        <taxon>Erythrobacteraceae</taxon>
        <taxon>Croceicoccus</taxon>
    </lineage>
</organism>
<sequence length="206" mass="23693">MGGWGSGKSGGRPKADESLRIDFAWMMRSGYVRPGSFTRGSLVWTCRDRPSGNITYTCDMRDHANASMELRFTVTTRSTGAKRDYVQRVPLSFTVPHLGGKRWWMHCPVSGDRVGKLYCPPGDDIFASRGALRLGYHSQRITARDRPFERVFALQKKLGCPQGWESGLYRPKGMWRRTFERHMERYLELDDQCAAVMLAMRDRFLK</sequence>
<name>A0A437GXE6_9SPHN</name>
<evidence type="ECO:0000313" key="1">
    <source>
        <dbReference type="EMBL" id="RVQ65803.1"/>
    </source>
</evidence>
<accession>A0A437GXE6</accession>
<proteinExistence type="predicted"/>
<keyword evidence="2" id="KW-1185">Reference proteome</keyword>
<comment type="caution">
    <text evidence="1">The sequence shown here is derived from an EMBL/GenBank/DDBJ whole genome shotgun (WGS) entry which is preliminary data.</text>
</comment>
<dbReference type="AlphaFoldDB" id="A0A437GXE6"/>
<gene>
    <name evidence="1" type="ORF">EKN06_12820</name>
</gene>
<dbReference type="RefSeq" id="WP_127613314.1">
    <property type="nucleotide sequence ID" value="NZ_RXOL01000006.1"/>
</dbReference>
<evidence type="ECO:0000313" key="2">
    <source>
        <dbReference type="Proteomes" id="UP000283003"/>
    </source>
</evidence>